<evidence type="ECO:0000256" key="1">
    <source>
        <dbReference type="ARBA" id="ARBA00007879"/>
    </source>
</evidence>
<sequence>MGREVMQPRLVAYMADSASQAYTYSGATLAPDPWDPFVLKIKEEVEKHTGGFKFNSCLLNLYRDGSDHVGWHSDDETLYGKNTTIGSVSLGSARDFLLRRNADHQDKLTFKLCKGDILIMQGSTQSFWMHCVPKRLRVKEPRINLTFRKVLNNESAS</sequence>
<dbReference type="Gene3D" id="2.60.120.590">
    <property type="entry name" value="Alpha-ketoglutarate-dependent dioxygenase AlkB-like"/>
    <property type="match status" value="1"/>
</dbReference>
<gene>
    <name evidence="3" type="primary">ALKBH3</name>
    <name evidence="3" type="ORF">TSPGSL018_14089</name>
</gene>
<name>A0A061S3P4_9CHLO</name>
<keyword evidence="3" id="KW-0560">Oxidoreductase</keyword>
<dbReference type="GO" id="GO:0006307">
    <property type="term" value="P:DNA alkylation repair"/>
    <property type="evidence" value="ECO:0007669"/>
    <property type="project" value="InterPro"/>
</dbReference>
<dbReference type="PROSITE" id="PS51471">
    <property type="entry name" value="FE2OG_OXY"/>
    <property type="match status" value="1"/>
</dbReference>
<proteinExistence type="inferred from homology"/>
<dbReference type="InterPro" id="IPR005123">
    <property type="entry name" value="Oxoglu/Fe-dep_dioxygenase_dom"/>
</dbReference>
<dbReference type="AlphaFoldDB" id="A0A061S3P4"/>
<dbReference type="Pfam" id="PF13532">
    <property type="entry name" value="2OG-FeII_Oxy_2"/>
    <property type="match status" value="1"/>
</dbReference>
<reference evidence="3" key="1">
    <citation type="submission" date="2014-05" db="EMBL/GenBank/DDBJ databases">
        <title>The transcriptome of the halophilic microalga Tetraselmis sp. GSL018 isolated from the Great Salt Lake, Utah.</title>
        <authorList>
            <person name="Jinkerson R.E."/>
            <person name="D'Adamo S."/>
            <person name="Posewitz M.C."/>
        </authorList>
    </citation>
    <scope>NUCLEOTIDE SEQUENCE</scope>
    <source>
        <strain evidence="3">GSL018</strain>
    </source>
</reference>
<evidence type="ECO:0000313" key="3">
    <source>
        <dbReference type="EMBL" id="JAC78873.1"/>
    </source>
</evidence>
<dbReference type="InterPro" id="IPR032854">
    <property type="entry name" value="ALKBH3"/>
</dbReference>
<dbReference type="InterPro" id="IPR027450">
    <property type="entry name" value="AlkB-like"/>
</dbReference>
<dbReference type="PANTHER" id="PTHR31212:SF4">
    <property type="entry name" value="ALPHA-KETOGLUTARATE-DEPENDENT DIOXYGENASE ALKB HOMOLOG 3"/>
    <property type="match status" value="1"/>
</dbReference>
<protein>
    <submittedName>
        <fullName evidence="3">Alpha-ketoglutarate-dependent dioxygenase alkB homolog 3</fullName>
    </submittedName>
</protein>
<evidence type="ECO:0000259" key="2">
    <source>
        <dbReference type="PROSITE" id="PS51471"/>
    </source>
</evidence>
<dbReference type="InterPro" id="IPR037151">
    <property type="entry name" value="AlkB-like_sf"/>
</dbReference>
<dbReference type="SUPFAM" id="SSF51197">
    <property type="entry name" value="Clavaminate synthase-like"/>
    <property type="match status" value="1"/>
</dbReference>
<dbReference type="EMBL" id="GBEZ01006531">
    <property type="protein sequence ID" value="JAC78873.1"/>
    <property type="molecule type" value="Transcribed_RNA"/>
</dbReference>
<dbReference type="GO" id="GO:0051213">
    <property type="term" value="F:dioxygenase activity"/>
    <property type="evidence" value="ECO:0007669"/>
    <property type="project" value="UniProtKB-KW"/>
</dbReference>
<keyword evidence="3" id="KW-0223">Dioxygenase</keyword>
<comment type="similarity">
    <text evidence="1">Belongs to the alkB family.</text>
</comment>
<feature type="domain" description="Fe2OG dioxygenase" evidence="2">
    <location>
        <begin position="53"/>
        <end position="151"/>
    </location>
</feature>
<accession>A0A061S3P4</accession>
<dbReference type="PANTHER" id="PTHR31212">
    <property type="entry name" value="ALPHA-KETOGLUTARATE-DEPENDENT DIOXYGENASE ALKB HOMOLOG 3"/>
    <property type="match status" value="1"/>
</dbReference>
<organism evidence="3">
    <name type="scientific">Tetraselmis sp. GSL018</name>
    <dbReference type="NCBI Taxonomy" id="582737"/>
    <lineage>
        <taxon>Eukaryota</taxon>
        <taxon>Viridiplantae</taxon>
        <taxon>Chlorophyta</taxon>
        <taxon>core chlorophytes</taxon>
        <taxon>Chlorodendrophyceae</taxon>
        <taxon>Chlorodendrales</taxon>
        <taxon>Chlorodendraceae</taxon>
        <taxon>Tetraselmis</taxon>
    </lineage>
</organism>